<feature type="compositionally biased region" description="Basic and acidic residues" evidence="1">
    <location>
        <begin position="262"/>
        <end position="274"/>
    </location>
</feature>
<evidence type="ECO:0000256" key="1">
    <source>
        <dbReference type="SAM" id="MobiDB-lite"/>
    </source>
</evidence>
<dbReference type="OrthoDB" id="4843387at2759"/>
<dbReference type="Gene3D" id="3.30.420.10">
    <property type="entry name" value="Ribonuclease H-like superfamily/Ribonuclease H"/>
    <property type="match status" value="1"/>
</dbReference>
<dbReference type="InterPro" id="IPR036397">
    <property type="entry name" value="RNaseH_sf"/>
</dbReference>
<dbReference type="EMBL" id="OB671056">
    <property type="protein sequence ID" value="CAD7235076.1"/>
    <property type="molecule type" value="Genomic_DNA"/>
</dbReference>
<evidence type="ECO:0000313" key="2">
    <source>
        <dbReference type="EMBL" id="CAD7235076.1"/>
    </source>
</evidence>
<proteinExistence type="predicted"/>
<feature type="region of interest" description="Disordered" evidence="1">
    <location>
        <begin position="223"/>
        <end position="274"/>
    </location>
</feature>
<accession>A0A7R8WNG6</accession>
<sequence length="274" mass="30853">MLWVVKEAGTSWTGEYFRTVLTEHVIPFLKNPNNVISVEEVTFLHDKAPCFKALATQQLMRESGIDFFSNSEWPGASPDLNPTEHLGPSKLEAQFVKQVAKRYPQSQFYYTKLEGEEVKRKRSNEVKRKRSFLRSARGKRRSLEGCRVEAAGEREEILVDLSDGRALREAGTRSSLSSSVVTEDLKVNEGSTAKRNDYYSFVNSERNEPSEGRESESSYANLPLSHYYLPPPAPLDESFTASSEEEGDDPFVVPPNATAHPEQLHGEMEVRGCS</sequence>
<protein>
    <submittedName>
        <fullName evidence="2">Uncharacterized protein</fullName>
    </submittedName>
</protein>
<dbReference type="AlphaFoldDB" id="A0A7R8WNG6"/>
<name>A0A7R8WNG6_9CRUS</name>
<organism evidence="2">
    <name type="scientific">Cyprideis torosa</name>
    <dbReference type="NCBI Taxonomy" id="163714"/>
    <lineage>
        <taxon>Eukaryota</taxon>
        <taxon>Metazoa</taxon>
        <taxon>Ecdysozoa</taxon>
        <taxon>Arthropoda</taxon>
        <taxon>Crustacea</taxon>
        <taxon>Oligostraca</taxon>
        <taxon>Ostracoda</taxon>
        <taxon>Podocopa</taxon>
        <taxon>Podocopida</taxon>
        <taxon>Cytherocopina</taxon>
        <taxon>Cytheroidea</taxon>
        <taxon>Cytherideidae</taxon>
        <taxon>Cyprideis</taxon>
    </lineage>
</organism>
<reference evidence="2" key="1">
    <citation type="submission" date="2020-11" db="EMBL/GenBank/DDBJ databases">
        <authorList>
            <person name="Tran Van P."/>
        </authorList>
    </citation>
    <scope>NUCLEOTIDE SEQUENCE</scope>
</reference>
<gene>
    <name evidence="2" type="ORF">CTOB1V02_LOCUS12892</name>
</gene>
<dbReference type="GO" id="GO:0003676">
    <property type="term" value="F:nucleic acid binding"/>
    <property type="evidence" value="ECO:0007669"/>
    <property type="project" value="InterPro"/>
</dbReference>